<sequence length="194" mass="21427">MNVWRLLSGTFSQSVSFPGRGGERQQDAAAQRTLPTCLGPFAAGPCRADHAESQKDAGCFVFFSCIRACRVPGRQPGCCHDMRKTDNQCEATSDTVESTTTEPGPNIKSVCIQFFVDSFGPKKAEERAIFENHWSKRRHLVVLFRYQGRTLVSSGQIAMLEPGRILTCDPRGNSNSVSGIRSWLWGVGIDLRRG</sequence>
<reference evidence="1" key="1">
    <citation type="submission" date="2021-06" db="EMBL/GenBank/DDBJ databases">
        <title>Comparative genomics, transcriptomics and evolutionary studies reveal genomic signatures of adaptation to plant cell wall in hemibiotrophic fungi.</title>
        <authorList>
            <consortium name="DOE Joint Genome Institute"/>
            <person name="Baroncelli R."/>
            <person name="Diaz J.F."/>
            <person name="Benocci T."/>
            <person name="Peng M."/>
            <person name="Battaglia E."/>
            <person name="Haridas S."/>
            <person name="Andreopoulos W."/>
            <person name="Labutti K."/>
            <person name="Pangilinan J."/>
            <person name="Floch G.L."/>
            <person name="Makela M.R."/>
            <person name="Henrissat B."/>
            <person name="Grigoriev I.V."/>
            <person name="Crouch J.A."/>
            <person name="De Vries R.P."/>
            <person name="Sukno S.A."/>
            <person name="Thon M.R."/>
        </authorList>
    </citation>
    <scope>NUCLEOTIDE SEQUENCE</scope>
    <source>
        <strain evidence="1">MAFF235873</strain>
    </source>
</reference>
<evidence type="ECO:0000313" key="2">
    <source>
        <dbReference type="Proteomes" id="UP001232148"/>
    </source>
</evidence>
<accession>A0AAD9M026</accession>
<gene>
    <name evidence="1" type="ORF">LX32DRAFT_449637</name>
</gene>
<protein>
    <submittedName>
        <fullName evidence="1">Uncharacterized protein</fullName>
    </submittedName>
</protein>
<organism evidence="1 2">
    <name type="scientific">Colletotrichum zoysiae</name>
    <dbReference type="NCBI Taxonomy" id="1216348"/>
    <lineage>
        <taxon>Eukaryota</taxon>
        <taxon>Fungi</taxon>
        <taxon>Dikarya</taxon>
        <taxon>Ascomycota</taxon>
        <taxon>Pezizomycotina</taxon>
        <taxon>Sordariomycetes</taxon>
        <taxon>Hypocreomycetidae</taxon>
        <taxon>Glomerellales</taxon>
        <taxon>Glomerellaceae</taxon>
        <taxon>Colletotrichum</taxon>
        <taxon>Colletotrichum graminicola species complex</taxon>
    </lineage>
</organism>
<dbReference type="AlphaFoldDB" id="A0AAD9M026"/>
<comment type="caution">
    <text evidence="1">The sequence shown here is derived from an EMBL/GenBank/DDBJ whole genome shotgun (WGS) entry which is preliminary data.</text>
</comment>
<evidence type="ECO:0000313" key="1">
    <source>
        <dbReference type="EMBL" id="KAK2027207.1"/>
    </source>
</evidence>
<name>A0AAD9M026_9PEZI</name>
<proteinExistence type="predicted"/>
<dbReference type="Proteomes" id="UP001232148">
    <property type="component" value="Unassembled WGS sequence"/>
</dbReference>
<keyword evidence="2" id="KW-1185">Reference proteome</keyword>
<dbReference type="EMBL" id="MU842899">
    <property type="protein sequence ID" value="KAK2027207.1"/>
    <property type="molecule type" value="Genomic_DNA"/>
</dbReference>